<protein>
    <submittedName>
        <fullName evidence="2">Pseudouridylate synthase, 23S RNA-specific</fullName>
    </submittedName>
</protein>
<dbReference type="Gene3D" id="3.30.2350.10">
    <property type="entry name" value="Pseudouridine synthase"/>
    <property type="match status" value="1"/>
</dbReference>
<dbReference type="Pfam" id="PF00849">
    <property type="entry name" value="PseudoU_synth_2"/>
    <property type="match status" value="1"/>
</dbReference>
<keyword evidence="3" id="KW-1185">Reference proteome</keyword>
<dbReference type="Proteomes" id="UP000000753">
    <property type="component" value="Chromosome"/>
</dbReference>
<evidence type="ECO:0000313" key="2">
    <source>
        <dbReference type="EMBL" id="ACJ29258.1"/>
    </source>
</evidence>
<dbReference type="PROSITE" id="PS01129">
    <property type="entry name" value="PSI_RLU"/>
    <property type="match status" value="1"/>
</dbReference>
<dbReference type="EMBL" id="CP000472">
    <property type="protein sequence ID" value="ACJ29258.1"/>
    <property type="molecule type" value="Genomic_DNA"/>
</dbReference>
<dbReference type="InterPro" id="IPR006224">
    <property type="entry name" value="PsdUridine_synth_RluA-like_CS"/>
</dbReference>
<reference evidence="2 3" key="1">
    <citation type="journal article" date="2008" name="PLoS ONE">
        <title>Environmental adaptation: genomic analysis of the piezotolerant and psychrotolerant deep-sea iron reducing bacterium Shewanella piezotolerans WP3.</title>
        <authorList>
            <person name="Wang F."/>
            <person name="Wang J."/>
            <person name="Jian H."/>
            <person name="Zhang B."/>
            <person name="Li S."/>
            <person name="Wang F."/>
            <person name="Zeng X."/>
            <person name="Gao L."/>
            <person name="Bartlett D.H."/>
            <person name="Yu J."/>
            <person name="Hu S."/>
            <person name="Xiao X."/>
        </authorList>
    </citation>
    <scope>NUCLEOTIDE SEQUENCE [LARGE SCALE GENOMIC DNA]</scope>
    <source>
        <strain evidence="3">WP3 / JCM 13877</strain>
    </source>
</reference>
<dbReference type="InterPro" id="IPR020103">
    <property type="entry name" value="PsdUridine_synth_cat_dom_sf"/>
</dbReference>
<dbReference type="GO" id="GO:0003723">
    <property type="term" value="F:RNA binding"/>
    <property type="evidence" value="ECO:0007669"/>
    <property type="project" value="InterPro"/>
</dbReference>
<proteinExistence type="predicted"/>
<dbReference type="KEGG" id="swp:swp_2518"/>
<feature type="domain" description="Pseudouridine synthase RsuA/RluA-like" evidence="1">
    <location>
        <begin position="46"/>
        <end position="206"/>
    </location>
</feature>
<dbReference type="HOGENOM" id="CLU_016902_11_1_6"/>
<evidence type="ECO:0000259" key="1">
    <source>
        <dbReference type="Pfam" id="PF00849"/>
    </source>
</evidence>
<gene>
    <name evidence="2" type="ordered locus">swp_2518</name>
</gene>
<dbReference type="GO" id="GO:0140098">
    <property type="term" value="F:catalytic activity, acting on RNA"/>
    <property type="evidence" value="ECO:0007669"/>
    <property type="project" value="UniProtKB-ARBA"/>
</dbReference>
<dbReference type="InterPro" id="IPR006145">
    <property type="entry name" value="PsdUridine_synth_RsuA/RluA"/>
</dbReference>
<dbReference type="PANTHER" id="PTHR21600:SF89">
    <property type="entry name" value="RIBOSOMAL LARGE SUBUNIT PSEUDOURIDINE SYNTHASE A"/>
    <property type="match status" value="1"/>
</dbReference>
<dbReference type="CDD" id="cd02869">
    <property type="entry name" value="PseudoU_synth_RluA_like"/>
    <property type="match status" value="1"/>
</dbReference>
<dbReference type="eggNOG" id="COG0564">
    <property type="taxonomic scope" value="Bacteria"/>
</dbReference>
<dbReference type="InterPro" id="IPR050188">
    <property type="entry name" value="RluA_PseudoU_synthase"/>
</dbReference>
<dbReference type="PANTHER" id="PTHR21600">
    <property type="entry name" value="MITOCHONDRIAL RNA PSEUDOURIDINE SYNTHASE"/>
    <property type="match status" value="1"/>
</dbReference>
<evidence type="ECO:0000313" key="3">
    <source>
        <dbReference type="Proteomes" id="UP000000753"/>
    </source>
</evidence>
<sequence>MNRQACCMIVAYFIVQTVSHMSQVVDDFIAPPCYEEITILYQDEVMLLINKPSGLLSLSGKNPANLDSVHYRLVKLFPGCSLVHRLDFGTSGIMVIALNKDINALLCRQFSERSVLKRYTAILLGELKEDKGVICAAIAKDKPNFPLMKLCELEGKAARSLYQVLSKEYLGSANSAAERALDEVSVTRVELTPETGRTHQLRIHSQYIGHPIIGCDLYGSAYSRQLASRLMLHATRLEFDHPVTGVRVLGYSPCPF</sequence>
<dbReference type="GO" id="GO:0000455">
    <property type="term" value="P:enzyme-directed rRNA pseudouridine synthesis"/>
    <property type="evidence" value="ECO:0007669"/>
    <property type="project" value="TreeGrafter"/>
</dbReference>
<dbReference type="STRING" id="225849.swp_2518"/>
<accession>B8CP14</accession>
<dbReference type="AlphaFoldDB" id="B8CP14"/>
<dbReference type="GO" id="GO:0009982">
    <property type="term" value="F:pseudouridine synthase activity"/>
    <property type="evidence" value="ECO:0007669"/>
    <property type="project" value="InterPro"/>
</dbReference>
<organism evidence="2 3">
    <name type="scientific">Shewanella piezotolerans (strain WP3 / JCM 13877)</name>
    <dbReference type="NCBI Taxonomy" id="225849"/>
    <lineage>
        <taxon>Bacteria</taxon>
        <taxon>Pseudomonadati</taxon>
        <taxon>Pseudomonadota</taxon>
        <taxon>Gammaproteobacteria</taxon>
        <taxon>Alteromonadales</taxon>
        <taxon>Shewanellaceae</taxon>
        <taxon>Shewanella</taxon>
    </lineage>
</organism>
<name>B8CP14_SHEPW</name>
<dbReference type="SUPFAM" id="SSF55120">
    <property type="entry name" value="Pseudouridine synthase"/>
    <property type="match status" value="1"/>
</dbReference>